<dbReference type="FunFam" id="3.30.565.10:FF:000006">
    <property type="entry name" value="Sensor histidine kinase WalK"/>
    <property type="match status" value="1"/>
</dbReference>
<feature type="domain" description="Histidine kinase" evidence="12">
    <location>
        <begin position="841"/>
        <end position="1060"/>
    </location>
</feature>
<dbReference type="GO" id="GO:0000155">
    <property type="term" value="F:phosphorelay sensor kinase activity"/>
    <property type="evidence" value="ECO:0007669"/>
    <property type="project" value="InterPro"/>
</dbReference>
<keyword evidence="6" id="KW-0805">Transcription regulation</keyword>
<dbReference type="InterPro" id="IPR009057">
    <property type="entry name" value="Homeodomain-like_sf"/>
</dbReference>
<dbReference type="SUPFAM" id="SSF46689">
    <property type="entry name" value="Homeodomain-like"/>
    <property type="match status" value="1"/>
</dbReference>
<evidence type="ECO:0000256" key="6">
    <source>
        <dbReference type="ARBA" id="ARBA00023015"/>
    </source>
</evidence>
<dbReference type="Gene3D" id="2.130.10.10">
    <property type="entry name" value="YVTN repeat-like/Quinoprotein amine dehydrogenase"/>
    <property type="match status" value="2"/>
</dbReference>
<dbReference type="FunFam" id="1.10.287.130:FF:000045">
    <property type="entry name" value="Two-component system sensor histidine kinase/response regulator"/>
    <property type="match status" value="1"/>
</dbReference>
<feature type="transmembrane region" description="Helical" evidence="10">
    <location>
        <begin position="787"/>
        <end position="804"/>
    </location>
</feature>
<evidence type="ECO:0000256" key="2">
    <source>
        <dbReference type="ARBA" id="ARBA00012438"/>
    </source>
</evidence>
<keyword evidence="5" id="KW-0418">Kinase</keyword>
<dbReference type="SUPFAM" id="SSF55874">
    <property type="entry name" value="ATPase domain of HSP90 chaperone/DNA topoisomerase II/histidine kinase"/>
    <property type="match status" value="1"/>
</dbReference>
<name>A0A2K9PN34_9FLAO</name>
<dbReference type="SUPFAM" id="SSF50998">
    <property type="entry name" value="Quinoprotein alcohol dehydrogenase-like"/>
    <property type="match status" value="1"/>
</dbReference>
<dbReference type="PROSITE" id="PS01124">
    <property type="entry name" value="HTH_ARAC_FAMILY_2"/>
    <property type="match status" value="1"/>
</dbReference>
<gene>
    <name evidence="14" type="ORF">C1H87_06820</name>
</gene>
<protein>
    <recommendedName>
        <fullName evidence="2">histidine kinase</fullName>
        <ecNumber evidence="2">2.7.13.3</ecNumber>
    </recommendedName>
</protein>
<dbReference type="InterPro" id="IPR004358">
    <property type="entry name" value="Sig_transdc_His_kin-like_C"/>
</dbReference>
<keyword evidence="3 9" id="KW-0597">Phosphoprotein</keyword>
<dbReference type="Gene3D" id="3.40.50.2300">
    <property type="match status" value="1"/>
</dbReference>
<dbReference type="Pfam" id="PF12833">
    <property type="entry name" value="HTH_18"/>
    <property type="match status" value="1"/>
</dbReference>
<keyword evidence="10" id="KW-0472">Membrane</keyword>
<sequence length="1345" mass="153957">MKLLGLMIFIIFFALPKPSCYAQYITGEVNDFQKLTTKNGLSNNSVNCILKDKTGFVWIGTESGLNRFDGKNIDIISKEIDTVKNLSNLHIYDLYEDRLGRIWIATLEGLFCYYPNTETVEYFPSINASKIGASIYCLEPENESQIWLGTDHGLKLFNIDHKSISLSFAPEDNNPNSLSNRRVLSIHKSNNQLWVGTSNGLNLLNSKRTAFRRFLNKEDNPPLAQNNKVYDIVTDLKGTIWIGTEFSGLIKFDLKNNTFSHFLTNNSHIPHNEVRKIQCLKNGKLLIGTNGGGFAIFDPDSEVFHKEKYEAFNFSDKTSNSIYTVLQDYEDILWLGLTSGGVIYSNSNQNVFKHFKHKPSNDSGICENNIRSLFVDSSQNLWIGTLGGVTLYDSQTKRYTSYHHDSEDSTSLSHDVITSFTEANNNIWMATFSGGLNEFNTLTQKFEHHYFSPSKHGSISSNNISALAKDKKGRVYAATDNGLNILDNKSKIWKRVTRANTRDVLPYNDTIVFLCEIYNISTYNPESKSVQTFDYNHFYREPLSSITLGEDGKVWFAIQKRGLGCFDISTKEYSVFTSKDGLPSNNIMSIEKYGKHSYWISTDKGLSHFNSSNNTFTNYGLSEGLPFVEFYSNSSECLPDGSLAFGSNEGLLVFHPNNLGKRAINSKLRFKKFEIDGITVDHGKNSPLKQHISTTKELDLKYAQNDFAFEFIDINFTNQRLGNYEYKLENYMSHWKDIGSATRIGFTNMDPGAYVLKVRKVQADHQKGYQNEISVKVNIAAPFYMTWYFYVMILLLVVVLMKFYQRYTVISINQKNEIRIKKLEYEQQKEFTRLRMKFFTYISHELRTPLSLITDPINQLLKENYKNKSLEYLKLIKGNSERLMRLVNQILDFQKLENDAINLMVTEKNIEQEVYNIYSSFEQLALNNGVDYKLESSLDKEFTGWVDADKLEKIMYNLLSNAFKFTQTNGIVQVHISPINFNKGIEISISDNGNGLPPEKKQVIFEYFYSDEKSAQNYPMGVGVGLNFVKRLVNLHHGTIRVETEEGQGTSFIIQLPITKDAYSYSETGAIEKPSTKSIKNLNENEESVKLASNAPSILVVEDEDELRNYLVSHLSKKFKVLKATNGAEALSIVKTQKPDLILSDNIMPVMDGIEFCNALKKDDNLSHIPFFFLSAWNSDEFKLKGLIKGADDYISKPFNYDILETKITNVIYKRRSLLEVTKQMVKVLPKNKKITTSNERFMLNIQEILEKNLDNATFKAKDLEKDLFMSHASVYNKLIETTGLAANEFIREFRIRRAVQIIKQDKNLTVREVSTMVGFNDEKYFSRCFKKIMGVSPSKYNTLQ</sequence>
<keyword evidence="10" id="KW-0812">Transmembrane</keyword>
<feature type="domain" description="HTH araC/xylS-type" evidence="11">
    <location>
        <begin position="1244"/>
        <end position="1344"/>
    </location>
</feature>
<keyword evidence="10" id="KW-1133">Transmembrane helix</keyword>
<dbReference type="Pfam" id="PF00512">
    <property type="entry name" value="HisKA"/>
    <property type="match status" value="1"/>
</dbReference>
<evidence type="ECO:0000256" key="4">
    <source>
        <dbReference type="ARBA" id="ARBA00022679"/>
    </source>
</evidence>
<evidence type="ECO:0000256" key="10">
    <source>
        <dbReference type="SAM" id="Phobius"/>
    </source>
</evidence>
<dbReference type="OrthoDB" id="8676692at2"/>
<dbReference type="RefSeq" id="WP_102755092.1">
    <property type="nucleotide sequence ID" value="NZ_CP025791.1"/>
</dbReference>
<dbReference type="Pfam" id="PF07494">
    <property type="entry name" value="Reg_prop"/>
    <property type="match status" value="3"/>
</dbReference>
<dbReference type="InterPro" id="IPR011123">
    <property type="entry name" value="Y_Y_Y"/>
</dbReference>
<dbReference type="InterPro" id="IPR013783">
    <property type="entry name" value="Ig-like_fold"/>
</dbReference>
<keyword evidence="15" id="KW-1185">Reference proteome</keyword>
<dbReference type="InterPro" id="IPR018060">
    <property type="entry name" value="HTH_AraC"/>
</dbReference>
<dbReference type="GO" id="GO:0003700">
    <property type="term" value="F:DNA-binding transcription factor activity"/>
    <property type="evidence" value="ECO:0007669"/>
    <property type="project" value="InterPro"/>
</dbReference>
<evidence type="ECO:0000256" key="3">
    <source>
        <dbReference type="ARBA" id="ARBA00022553"/>
    </source>
</evidence>
<dbReference type="CDD" id="cd17574">
    <property type="entry name" value="REC_OmpR"/>
    <property type="match status" value="1"/>
</dbReference>
<reference evidence="14 15" key="1">
    <citation type="submission" date="2018-01" db="EMBL/GenBank/DDBJ databases">
        <title>Complete genome sequence of Flavivirga eckloniae ECD14 isolated from seaweed Ecklonia cava.</title>
        <authorList>
            <person name="Lee J.H."/>
            <person name="Baik K.S."/>
            <person name="Seong C.N."/>
        </authorList>
    </citation>
    <scope>NUCLEOTIDE SEQUENCE [LARGE SCALE GENOMIC DNA]</scope>
    <source>
        <strain evidence="14 15">ECD14</strain>
    </source>
</reference>
<dbReference type="PROSITE" id="PS00041">
    <property type="entry name" value="HTH_ARAC_FAMILY_1"/>
    <property type="match status" value="1"/>
</dbReference>
<accession>A0A2K9PN34</accession>
<dbReference type="InterPro" id="IPR003594">
    <property type="entry name" value="HATPase_dom"/>
</dbReference>
<evidence type="ECO:0000256" key="9">
    <source>
        <dbReference type="PROSITE-ProRule" id="PRU00169"/>
    </source>
</evidence>
<dbReference type="SUPFAM" id="SSF47384">
    <property type="entry name" value="Homodimeric domain of signal transducing histidine kinase"/>
    <property type="match status" value="1"/>
</dbReference>
<dbReference type="SMART" id="SM00448">
    <property type="entry name" value="REC"/>
    <property type="match status" value="1"/>
</dbReference>
<dbReference type="EC" id="2.7.13.3" evidence="2"/>
<feature type="domain" description="Response regulatory" evidence="13">
    <location>
        <begin position="1097"/>
        <end position="1212"/>
    </location>
</feature>
<dbReference type="InterPro" id="IPR036097">
    <property type="entry name" value="HisK_dim/P_sf"/>
</dbReference>
<comment type="catalytic activity">
    <reaction evidence="1">
        <text>ATP + protein L-histidine = ADP + protein N-phospho-L-histidine.</text>
        <dbReference type="EC" id="2.7.13.3"/>
    </reaction>
</comment>
<dbReference type="InterPro" id="IPR015943">
    <property type="entry name" value="WD40/YVTN_repeat-like_dom_sf"/>
</dbReference>
<dbReference type="InterPro" id="IPR011006">
    <property type="entry name" value="CheY-like_superfamily"/>
</dbReference>
<keyword evidence="4" id="KW-0808">Transferase</keyword>
<evidence type="ECO:0000259" key="12">
    <source>
        <dbReference type="PROSITE" id="PS50109"/>
    </source>
</evidence>
<dbReference type="SMART" id="SM00387">
    <property type="entry name" value="HATPase_c"/>
    <property type="match status" value="1"/>
</dbReference>
<evidence type="ECO:0000259" key="13">
    <source>
        <dbReference type="PROSITE" id="PS50110"/>
    </source>
</evidence>
<dbReference type="PROSITE" id="PS50110">
    <property type="entry name" value="RESPONSE_REGULATORY"/>
    <property type="match status" value="1"/>
</dbReference>
<dbReference type="SMART" id="SM00388">
    <property type="entry name" value="HisKA"/>
    <property type="match status" value="1"/>
</dbReference>
<keyword evidence="8" id="KW-0804">Transcription</keyword>
<dbReference type="Proteomes" id="UP000235826">
    <property type="component" value="Chromosome"/>
</dbReference>
<dbReference type="InterPro" id="IPR018062">
    <property type="entry name" value="HTH_AraC-typ_CS"/>
</dbReference>
<dbReference type="InterPro" id="IPR001789">
    <property type="entry name" value="Sig_transdc_resp-reg_receiver"/>
</dbReference>
<dbReference type="EMBL" id="CP025791">
    <property type="protein sequence ID" value="AUP78436.1"/>
    <property type="molecule type" value="Genomic_DNA"/>
</dbReference>
<dbReference type="SUPFAM" id="SSF63829">
    <property type="entry name" value="Calcium-dependent phosphotriesterase"/>
    <property type="match status" value="2"/>
</dbReference>
<dbReference type="Pfam" id="PF00072">
    <property type="entry name" value="Response_reg"/>
    <property type="match status" value="1"/>
</dbReference>
<dbReference type="PANTHER" id="PTHR43547">
    <property type="entry name" value="TWO-COMPONENT HISTIDINE KINASE"/>
    <property type="match status" value="1"/>
</dbReference>
<dbReference type="SMART" id="SM00342">
    <property type="entry name" value="HTH_ARAC"/>
    <property type="match status" value="1"/>
</dbReference>
<dbReference type="Gene3D" id="3.30.565.10">
    <property type="entry name" value="Histidine kinase-like ATPase, C-terminal domain"/>
    <property type="match status" value="1"/>
</dbReference>
<dbReference type="InterPro" id="IPR036890">
    <property type="entry name" value="HATPase_C_sf"/>
</dbReference>
<dbReference type="InterPro" id="IPR005467">
    <property type="entry name" value="His_kinase_dom"/>
</dbReference>
<dbReference type="InterPro" id="IPR003661">
    <property type="entry name" value="HisK_dim/P_dom"/>
</dbReference>
<evidence type="ECO:0000256" key="7">
    <source>
        <dbReference type="ARBA" id="ARBA00023125"/>
    </source>
</evidence>
<feature type="modified residue" description="4-aspartylphosphate" evidence="9">
    <location>
        <position position="1145"/>
    </location>
</feature>
<dbReference type="KEGG" id="fek:C1H87_06820"/>
<evidence type="ECO:0000256" key="1">
    <source>
        <dbReference type="ARBA" id="ARBA00000085"/>
    </source>
</evidence>
<dbReference type="Gene3D" id="1.10.287.130">
    <property type="match status" value="1"/>
</dbReference>
<evidence type="ECO:0000313" key="15">
    <source>
        <dbReference type="Proteomes" id="UP000235826"/>
    </source>
</evidence>
<dbReference type="InterPro" id="IPR011047">
    <property type="entry name" value="Quinoprotein_ADH-like_sf"/>
</dbReference>
<dbReference type="Gene3D" id="2.60.40.10">
    <property type="entry name" value="Immunoglobulins"/>
    <property type="match status" value="1"/>
</dbReference>
<proteinExistence type="predicted"/>
<dbReference type="CDD" id="cd00075">
    <property type="entry name" value="HATPase"/>
    <property type="match status" value="1"/>
</dbReference>
<evidence type="ECO:0000313" key="14">
    <source>
        <dbReference type="EMBL" id="AUP78436.1"/>
    </source>
</evidence>
<dbReference type="GO" id="GO:0043565">
    <property type="term" value="F:sequence-specific DNA binding"/>
    <property type="evidence" value="ECO:0007669"/>
    <property type="project" value="InterPro"/>
</dbReference>
<keyword evidence="7" id="KW-0238">DNA-binding</keyword>
<evidence type="ECO:0000259" key="11">
    <source>
        <dbReference type="PROSITE" id="PS01124"/>
    </source>
</evidence>
<dbReference type="SUPFAM" id="SSF52172">
    <property type="entry name" value="CheY-like"/>
    <property type="match status" value="1"/>
</dbReference>
<dbReference type="Pfam" id="PF02518">
    <property type="entry name" value="HATPase_c"/>
    <property type="match status" value="1"/>
</dbReference>
<dbReference type="InterPro" id="IPR011110">
    <property type="entry name" value="Reg_prop"/>
</dbReference>
<dbReference type="PANTHER" id="PTHR43547:SF2">
    <property type="entry name" value="HYBRID SIGNAL TRANSDUCTION HISTIDINE KINASE C"/>
    <property type="match status" value="1"/>
</dbReference>
<organism evidence="14 15">
    <name type="scientific">Flavivirga eckloniae</name>
    <dbReference type="NCBI Taxonomy" id="1803846"/>
    <lineage>
        <taxon>Bacteria</taxon>
        <taxon>Pseudomonadati</taxon>
        <taxon>Bacteroidota</taxon>
        <taxon>Flavobacteriia</taxon>
        <taxon>Flavobacteriales</taxon>
        <taxon>Flavobacteriaceae</taxon>
        <taxon>Flavivirga</taxon>
    </lineage>
</organism>
<evidence type="ECO:0000256" key="8">
    <source>
        <dbReference type="ARBA" id="ARBA00023163"/>
    </source>
</evidence>
<dbReference type="Pfam" id="PF07495">
    <property type="entry name" value="Y_Y_Y"/>
    <property type="match status" value="1"/>
</dbReference>
<dbReference type="PRINTS" id="PR00344">
    <property type="entry name" value="BCTRLSENSOR"/>
</dbReference>
<evidence type="ECO:0000256" key="5">
    <source>
        <dbReference type="ARBA" id="ARBA00022777"/>
    </source>
</evidence>
<dbReference type="Gene3D" id="1.10.10.60">
    <property type="entry name" value="Homeodomain-like"/>
    <property type="match status" value="1"/>
</dbReference>
<dbReference type="CDD" id="cd00082">
    <property type="entry name" value="HisKA"/>
    <property type="match status" value="1"/>
</dbReference>
<dbReference type="PROSITE" id="PS50109">
    <property type="entry name" value="HIS_KIN"/>
    <property type="match status" value="1"/>
</dbReference>